<accession>A0A0B7AYH1</accession>
<organism evidence="1">
    <name type="scientific">Arion vulgaris</name>
    <dbReference type="NCBI Taxonomy" id="1028688"/>
    <lineage>
        <taxon>Eukaryota</taxon>
        <taxon>Metazoa</taxon>
        <taxon>Spiralia</taxon>
        <taxon>Lophotrochozoa</taxon>
        <taxon>Mollusca</taxon>
        <taxon>Gastropoda</taxon>
        <taxon>Heterobranchia</taxon>
        <taxon>Euthyneura</taxon>
        <taxon>Panpulmonata</taxon>
        <taxon>Eupulmonata</taxon>
        <taxon>Stylommatophora</taxon>
        <taxon>Helicina</taxon>
        <taxon>Arionoidea</taxon>
        <taxon>Arionidae</taxon>
        <taxon>Arion</taxon>
    </lineage>
</organism>
<protein>
    <submittedName>
        <fullName evidence="1">Uncharacterized protein</fullName>
    </submittedName>
</protein>
<proteinExistence type="predicted"/>
<reference evidence="1" key="1">
    <citation type="submission" date="2014-12" db="EMBL/GenBank/DDBJ databases">
        <title>Insight into the proteome of Arion vulgaris.</title>
        <authorList>
            <person name="Aradska J."/>
            <person name="Bulat T."/>
            <person name="Smidak R."/>
            <person name="Sarate P."/>
            <person name="Gangsoo J."/>
            <person name="Sialana F."/>
            <person name="Bilban M."/>
            <person name="Lubec G."/>
        </authorList>
    </citation>
    <scope>NUCLEOTIDE SEQUENCE</scope>
    <source>
        <tissue evidence="1">Skin</tissue>
    </source>
</reference>
<name>A0A0B7AYH1_9EUPU</name>
<evidence type="ECO:0000313" key="1">
    <source>
        <dbReference type="EMBL" id="CEK85833.1"/>
    </source>
</evidence>
<dbReference type="EMBL" id="HACG01038968">
    <property type="protein sequence ID" value="CEK85833.1"/>
    <property type="molecule type" value="Transcribed_RNA"/>
</dbReference>
<sequence>QTILRHNAVVCIQNCSSRQTSKAIQFSTIATFAAPFRPALDTYAPTDRLGTSIG</sequence>
<dbReference type="AlphaFoldDB" id="A0A0B7AYH1"/>
<gene>
    <name evidence="1" type="primary">ORF150486</name>
</gene>
<feature type="non-terminal residue" evidence="1">
    <location>
        <position position="1"/>
    </location>
</feature>